<dbReference type="OrthoDB" id="6241208at2"/>
<dbReference type="AlphaFoldDB" id="A0A432XYW1"/>
<gene>
    <name evidence="1" type="ORF">CWE25_07955</name>
</gene>
<accession>A0A432XYW1</accession>
<name>A0A432XYW1_9GAMM</name>
<comment type="caution">
    <text evidence="1">The sequence shown here is derived from an EMBL/GenBank/DDBJ whole genome shotgun (WGS) entry which is preliminary data.</text>
</comment>
<keyword evidence="2" id="KW-1185">Reference proteome</keyword>
<proteinExistence type="predicted"/>
<dbReference type="EMBL" id="PIPV01000005">
    <property type="protein sequence ID" value="RUO53814.1"/>
    <property type="molecule type" value="Genomic_DNA"/>
</dbReference>
<protein>
    <submittedName>
        <fullName evidence="1">Uncharacterized protein</fullName>
    </submittedName>
</protein>
<sequence>MSSVGGSALLEAMMMTLILSISLASGLTMVQLTQSEVLLLQRRQHALQELQRAQSELMQVMNRDTLIEWQAALETITVKHVWHSTRQVTFWLAHAELPGEIPVYVELSNADRGEY</sequence>
<evidence type="ECO:0000313" key="2">
    <source>
        <dbReference type="Proteomes" id="UP000287330"/>
    </source>
</evidence>
<dbReference type="Proteomes" id="UP000287330">
    <property type="component" value="Unassembled WGS sequence"/>
</dbReference>
<evidence type="ECO:0000313" key="1">
    <source>
        <dbReference type="EMBL" id="RUO53814.1"/>
    </source>
</evidence>
<reference evidence="2" key="1">
    <citation type="journal article" date="2018" name="Front. Microbiol.">
        <title>Genome-Based Analysis Reveals the Taxonomy and Diversity of the Family Idiomarinaceae.</title>
        <authorList>
            <person name="Liu Y."/>
            <person name="Lai Q."/>
            <person name="Shao Z."/>
        </authorList>
    </citation>
    <scope>NUCLEOTIDE SEQUENCE [LARGE SCALE GENOMIC DNA]</scope>
    <source>
        <strain evidence="2">F23</strain>
    </source>
</reference>
<dbReference type="RefSeq" id="WP_110574297.1">
    <property type="nucleotide sequence ID" value="NZ_PIPV01000005.1"/>
</dbReference>
<organism evidence="1 2">
    <name type="scientific">Idiomarina fontislapidosi</name>
    <dbReference type="NCBI Taxonomy" id="263723"/>
    <lineage>
        <taxon>Bacteria</taxon>
        <taxon>Pseudomonadati</taxon>
        <taxon>Pseudomonadota</taxon>
        <taxon>Gammaproteobacteria</taxon>
        <taxon>Alteromonadales</taxon>
        <taxon>Idiomarinaceae</taxon>
        <taxon>Idiomarina</taxon>
    </lineage>
</organism>